<accession>A0A238J5U9</accession>
<organism evidence="2 3">
    <name type="scientific">Boseongicola aestuarii</name>
    <dbReference type="NCBI Taxonomy" id="1470561"/>
    <lineage>
        <taxon>Bacteria</taxon>
        <taxon>Pseudomonadati</taxon>
        <taxon>Pseudomonadota</taxon>
        <taxon>Alphaproteobacteria</taxon>
        <taxon>Rhodobacterales</taxon>
        <taxon>Paracoccaceae</taxon>
        <taxon>Boseongicola</taxon>
    </lineage>
</organism>
<dbReference type="RefSeq" id="WP_093975456.1">
    <property type="nucleotide sequence ID" value="NZ_FXXQ01000014.1"/>
</dbReference>
<reference evidence="2 3" key="1">
    <citation type="submission" date="2017-05" db="EMBL/GenBank/DDBJ databases">
        <authorList>
            <person name="Song R."/>
            <person name="Chenine A.L."/>
            <person name="Ruprecht R.M."/>
        </authorList>
    </citation>
    <scope>NUCLEOTIDE SEQUENCE [LARGE SCALE GENOMIC DNA]</scope>
    <source>
        <strain evidence="2 3">CECT 8489</strain>
    </source>
</reference>
<gene>
    <name evidence="2" type="ORF">BOA8489_03391</name>
</gene>
<keyword evidence="1" id="KW-1133">Transmembrane helix</keyword>
<keyword evidence="1" id="KW-0812">Transmembrane</keyword>
<name>A0A238J5U9_9RHOB</name>
<sequence>MAFVGMGFGLGVVAAFVAFLSGASAAVVVLAYIGTGMAVLLAALVSAMMFEDVSGKVEEDPLLVPHRKVNSGRPSIAQSGCCLNH</sequence>
<feature type="transmembrane region" description="Helical" evidence="1">
    <location>
        <begin position="35"/>
        <end position="53"/>
    </location>
</feature>
<dbReference type="AlphaFoldDB" id="A0A238J5U9"/>
<dbReference type="EMBL" id="FXXQ01000014">
    <property type="protein sequence ID" value="SMX25254.1"/>
    <property type="molecule type" value="Genomic_DNA"/>
</dbReference>
<keyword evidence="1" id="KW-0472">Membrane</keyword>
<evidence type="ECO:0000313" key="3">
    <source>
        <dbReference type="Proteomes" id="UP000201838"/>
    </source>
</evidence>
<evidence type="ECO:0000256" key="1">
    <source>
        <dbReference type="SAM" id="Phobius"/>
    </source>
</evidence>
<keyword evidence="3" id="KW-1185">Reference proteome</keyword>
<protein>
    <submittedName>
        <fullName evidence="2">Uncharacterized protein</fullName>
    </submittedName>
</protein>
<evidence type="ECO:0000313" key="2">
    <source>
        <dbReference type="EMBL" id="SMX25254.1"/>
    </source>
</evidence>
<proteinExistence type="predicted"/>
<dbReference type="Proteomes" id="UP000201838">
    <property type="component" value="Unassembled WGS sequence"/>
</dbReference>